<feature type="compositionally biased region" description="Basic residues" evidence="1">
    <location>
        <begin position="27"/>
        <end position="36"/>
    </location>
</feature>
<accession>A0A6A6TMM1</accession>
<evidence type="ECO:0000313" key="3">
    <source>
        <dbReference type="Proteomes" id="UP000799324"/>
    </source>
</evidence>
<keyword evidence="3" id="KW-1185">Reference proteome</keyword>
<proteinExistence type="predicted"/>
<organism evidence="2 3">
    <name type="scientific">Lophiostoma macrostomum CBS 122681</name>
    <dbReference type="NCBI Taxonomy" id="1314788"/>
    <lineage>
        <taxon>Eukaryota</taxon>
        <taxon>Fungi</taxon>
        <taxon>Dikarya</taxon>
        <taxon>Ascomycota</taxon>
        <taxon>Pezizomycotina</taxon>
        <taxon>Dothideomycetes</taxon>
        <taxon>Pleosporomycetidae</taxon>
        <taxon>Pleosporales</taxon>
        <taxon>Lophiostomataceae</taxon>
        <taxon>Lophiostoma</taxon>
    </lineage>
</organism>
<evidence type="ECO:0000313" key="2">
    <source>
        <dbReference type="EMBL" id="KAF2660457.1"/>
    </source>
</evidence>
<feature type="region of interest" description="Disordered" evidence="1">
    <location>
        <begin position="1"/>
        <end position="268"/>
    </location>
</feature>
<dbReference type="EMBL" id="MU004299">
    <property type="protein sequence ID" value="KAF2660457.1"/>
    <property type="molecule type" value="Genomic_DNA"/>
</dbReference>
<sequence length="268" mass="31156">MAGGRAEHDSRYHHNDDSSDERDRERRAHRRHRHRHREYDDDYSAAKRERRERRKADEARRAAELDIDELRARRASYFDRPEPERRRESQRMAQEVRVEREPKARSGHREVRRDGTRRRKTRERVDEDRSDDYVYSRPRSRGPVEEVTVKRSSTRRRSDEGGSSSRTAHTPPSGSRATSARRVDAANLSRSFSARDPARVYMASRPSLRRTSTLKLSAPTASPMSRGQSVSVRDQDSALRKSTGGLLGALFRPPPRTPTALVHKEVRR</sequence>
<feature type="compositionally biased region" description="Polar residues" evidence="1">
    <location>
        <begin position="209"/>
        <end position="232"/>
    </location>
</feature>
<dbReference type="OrthoDB" id="3800378at2759"/>
<feature type="compositionally biased region" description="Basic and acidic residues" evidence="1">
    <location>
        <begin position="44"/>
        <end position="114"/>
    </location>
</feature>
<name>A0A6A6TMM1_9PLEO</name>
<feature type="compositionally biased region" description="Basic and acidic residues" evidence="1">
    <location>
        <begin position="123"/>
        <end position="134"/>
    </location>
</feature>
<evidence type="ECO:0000256" key="1">
    <source>
        <dbReference type="SAM" id="MobiDB-lite"/>
    </source>
</evidence>
<reference evidence="2" key="1">
    <citation type="journal article" date="2020" name="Stud. Mycol.">
        <title>101 Dothideomycetes genomes: a test case for predicting lifestyles and emergence of pathogens.</title>
        <authorList>
            <person name="Haridas S."/>
            <person name="Albert R."/>
            <person name="Binder M."/>
            <person name="Bloem J."/>
            <person name="Labutti K."/>
            <person name="Salamov A."/>
            <person name="Andreopoulos B."/>
            <person name="Baker S."/>
            <person name="Barry K."/>
            <person name="Bills G."/>
            <person name="Bluhm B."/>
            <person name="Cannon C."/>
            <person name="Castanera R."/>
            <person name="Culley D."/>
            <person name="Daum C."/>
            <person name="Ezra D."/>
            <person name="Gonzalez J."/>
            <person name="Henrissat B."/>
            <person name="Kuo A."/>
            <person name="Liang C."/>
            <person name="Lipzen A."/>
            <person name="Lutzoni F."/>
            <person name="Magnuson J."/>
            <person name="Mondo S."/>
            <person name="Nolan M."/>
            <person name="Ohm R."/>
            <person name="Pangilinan J."/>
            <person name="Park H.-J."/>
            <person name="Ramirez L."/>
            <person name="Alfaro M."/>
            <person name="Sun H."/>
            <person name="Tritt A."/>
            <person name="Yoshinaga Y."/>
            <person name="Zwiers L.-H."/>
            <person name="Turgeon B."/>
            <person name="Goodwin S."/>
            <person name="Spatafora J."/>
            <person name="Crous P."/>
            <person name="Grigoriev I."/>
        </authorList>
    </citation>
    <scope>NUCLEOTIDE SEQUENCE</scope>
    <source>
        <strain evidence="2">CBS 122681</strain>
    </source>
</reference>
<feature type="compositionally biased region" description="Basic and acidic residues" evidence="1">
    <location>
        <begin position="1"/>
        <end position="26"/>
    </location>
</feature>
<dbReference type="Proteomes" id="UP000799324">
    <property type="component" value="Unassembled WGS sequence"/>
</dbReference>
<feature type="compositionally biased region" description="Polar residues" evidence="1">
    <location>
        <begin position="168"/>
        <end position="178"/>
    </location>
</feature>
<gene>
    <name evidence="2" type="ORF">K491DRAFT_58338</name>
</gene>
<protein>
    <submittedName>
        <fullName evidence="2">Uncharacterized protein</fullName>
    </submittedName>
</protein>
<dbReference type="AlphaFoldDB" id="A0A6A6TMM1"/>